<name>A0A9D2DWU3_9FIRM</name>
<reference evidence="2" key="2">
    <citation type="submission" date="2021-04" db="EMBL/GenBank/DDBJ databases">
        <authorList>
            <person name="Gilroy R."/>
        </authorList>
    </citation>
    <scope>NUCLEOTIDE SEQUENCE</scope>
    <source>
        <strain evidence="2">CHK33-5263</strain>
    </source>
</reference>
<accession>A0A9D2DWU3</accession>
<organism evidence="2 3">
    <name type="scientific">Candidatus Gallimonas intestinigallinarum</name>
    <dbReference type="NCBI Taxonomy" id="2838604"/>
    <lineage>
        <taxon>Bacteria</taxon>
        <taxon>Bacillati</taxon>
        <taxon>Bacillota</taxon>
        <taxon>Clostridia</taxon>
        <taxon>Candidatus Gallimonas</taxon>
    </lineage>
</organism>
<dbReference type="AlphaFoldDB" id="A0A9D2DWU3"/>
<feature type="transmembrane region" description="Helical" evidence="1">
    <location>
        <begin position="20"/>
        <end position="42"/>
    </location>
</feature>
<feature type="transmembrane region" description="Helical" evidence="1">
    <location>
        <begin position="54"/>
        <end position="74"/>
    </location>
</feature>
<sequence length="174" mass="20499">MTKLYCDDDLWAAYAQRRRILAVFFTVTAVWFFALLGLFIYYVMLPYEDPNQTWVNIISCVITALYIIFLYPYMGICFKRSNAYCKMLKFISLGLKEYAVLPFAGIDDWITRDGVDVNVATFRVRNVKRDEEMIRQIYVDGEKDFPPFEEEQTVRVVSQGNLLIEYEILSQNKE</sequence>
<keyword evidence="1" id="KW-1133">Transmembrane helix</keyword>
<keyword evidence="1" id="KW-0812">Transmembrane</keyword>
<evidence type="ECO:0000313" key="2">
    <source>
        <dbReference type="EMBL" id="HIZ24536.1"/>
    </source>
</evidence>
<reference evidence="2" key="1">
    <citation type="journal article" date="2021" name="PeerJ">
        <title>Extensive microbial diversity within the chicken gut microbiome revealed by metagenomics and culture.</title>
        <authorList>
            <person name="Gilroy R."/>
            <person name="Ravi A."/>
            <person name="Getino M."/>
            <person name="Pursley I."/>
            <person name="Horton D.L."/>
            <person name="Alikhan N.F."/>
            <person name="Baker D."/>
            <person name="Gharbi K."/>
            <person name="Hall N."/>
            <person name="Watson M."/>
            <person name="Adriaenssens E.M."/>
            <person name="Foster-Nyarko E."/>
            <person name="Jarju S."/>
            <person name="Secka A."/>
            <person name="Antonio M."/>
            <person name="Oren A."/>
            <person name="Chaudhuri R.R."/>
            <person name="La Ragione R."/>
            <person name="Hildebrand F."/>
            <person name="Pallen M.J."/>
        </authorList>
    </citation>
    <scope>NUCLEOTIDE SEQUENCE</scope>
    <source>
        <strain evidence="2">CHK33-5263</strain>
    </source>
</reference>
<keyword evidence="1" id="KW-0472">Membrane</keyword>
<proteinExistence type="predicted"/>
<gene>
    <name evidence="2" type="ORF">H9812_03555</name>
</gene>
<dbReference type="EMBL" id="DXBS01000070">
    <property type="protein sequence ID" value="HIZ24536.1"/>
    <property type="molecule type" value="Genomic_DNA"/>
</dbReference>
<protein>
    <submittedName>
        <fullName evidence="2">Uncharacterized protein</fullName>
    </submittedName>
</protein>
<evidence type="ECO:0000313" key="3">
    <source>
        <dbReference type="Proteomes" id="UP000824044"/>
    </source>
</evidence>
<comment type="caution">
    <text evidence="2">The sequence shown here is derived from an EMBL/GenBank/DDBJ whole genome shotgun (WGS) entry which is preliminary data.</text>
</comment>
<evidence type="ECO:0000256" key="1">
    <source>
        <dbReference type="SAM" id="Phobius"/>
    </source>
</evidence>
<dbReference type="Proteomes" id="UP000824044">
    <property type="component" value="Unassembled WGS sequence"/>
</dbReference>